<feature type="transmembrane region" description="Helical" evidence="9">
    <location>
        <begin position="126"/>
        <end position="145"/>
    </location>
</feature>
<dbReference type="EMBL" id="BAAAAF010000007">
    <property type="protein sequence ID" value="GAA0036177.1"/>
    <property type="molecule type" value="Genomic_DNA"/>
</dbReference>
<evidence type="ECO:0000259" key="10">
    <source>
        <dbReference type="Pfam" id="PF07730"/>
    </source>
</evidence>
<dbReference type="PANTHER" id="PTHR24421">
    <property type="entry name" value="NITRATE/NITRITE SENSOR PROTEIN NARX-RELATED"/>
    <property type="match status" value="1"/>
</dbReference>
<gene>
    <name evidence="11" type="ORF">NCCP602_21380</name>
</gene>
<evidence type="ECO:0000256" key="9">
    <source>
        <dbReference type="SAM" id="Phobius"/>
    </source>
</evidence>
<keyword evidence="9" id="KW-0472">Membrane</keyword>
<name>A0ABN0SP33_9MICO</name>
<dbReference type="InterPro" id="IPR011712">
    <property type="entry name" value="Sig_transdc_His_kin_sub3_dim/P"/>
</dbReference>
<keyword evidence="8" id="KW-0902">Two-component regulatory system</keyword>
<dbReference type="Pfam" id="PF07730">
    <property type="entry name" value="HisKA_3"/>
    <property type="match status" value="1"/>
</dbReference>
<dbReference type="InterPro" id="IPR036890">
    <property type="entry name" value="HATPase_C_sf"/>
</dbReference>
<keyword evidence="5" id="KW-0547">Nucleotide-binding</keyword>
<evidence type="ECO:0000256" key="4">
    <source>
        <dbReference type="ARBA" id="ARBA00022679"/>
    </source>
</evidence>
<keyword evidence="12" id="KW-1185">Reference proteome</keyword>
<proteinExistence type="predicted"/>
<evidence type="ECO:0000256" key="2">
    <source>
        <dbReference type="ARBA" id="ARBA00012438"/>
    </source>
</evidence>
<evidence type="ECO:0000256" key="1">
    <source>
        <dbReference type="ARBA" id="ARBA00000085"/>
    </source>
</evidence>
<keyword evidence="9" id="KW-1133">Transmembrane helix</keyword>
<dbReference type="Gene3D" id="1.20.5.1930">
    <property type="match status" value="1"/>
</dbReference>
<keyword evidence="7" id="KW-0067">ATP-binding</keyword>
<evidence type="ECO:0000313" key="11">
    <source>
        <dbReference type="EMBL" id="GAA0036177.1"/>
    </source>
</evidence>
<dbReference type="RefSeq" id="WP_339393004.1">
    <property type="nucleotide sequence ID" value="NZ_BAAAAF010000007.1"/>
</dbReference>
<comment type="caution">
    <text evidence="11">The sequence shown here is derived from an EMBL/GenBank/DDBJ whole genome shotgun (WGS) entry which is preliminary data.</text>
</comment>
<evidence type="ECO:0000256" key="8">
    <source>
        <dbReference type="ARBA" id="ARBA00023012"/>
    </source>
</evidence>
<keyword evidence="4" id="KW-0808">Transferase</keyword>
<dbReference type="GO" id="GO:0016301">
    <property type="term" value="F:kinase activity"/>
    <property type="evidence" value="ECO:0007669"/>
    <property type="project" value="UniProtKB-KW"/>
</dbReference>
<dbReference type="CDD" id="cd16917">
    <property type="entry name" value="HATPase_UhpB-NarQ-NarX-like"/>
    <property type="match status" value="1"/>
</dbReference>
<sequence>MKTVLPWLWLVPVPLVVLFDLGTGNGWWLVAASVMAAATAVPGLVLAQRRPGIRARALLVAGLGLLLALALSAASGLVSATTLWLSLVALAMLARWQSAKRIVWLLIAVGLGNVIVPALIPGDGLTFAFAVSTLVVVAIAFGLLMRMVDRSLLERHATAAEAERRRMATDLHDLVAHEITGIVVLSQAAARSDDPTLLKTTLGRIEESGSRALEEIRSLVANPAPTAVRTPTAAGAENLRQRLDDFGTSDDAETTSSLSLTAAVPTSLWPVLDRILLEALTNIRRHAGPGARVSMAIASDATGVELTVENSGGSGGIGRGSGTGLQGLRTRVESLGGTLSAAPQNGDTWRLSARLPLGSAQ</sequence>
<keyword evidence="6 11" id="KW-0418">Kinase</keyword>
<dbReference type="EC" id="2.7.13.3" evidence="2"/>
<dbReference type="Gene3D" id="3.30.565.10">
    <property type="entry name" value="Histidine kinase-like ATPase, C-terminal domain"/>
    <property type="match status" value="1"/>
</dbReference>
<feature type="domain" description="Signal transduction histidine kinase subgroup 3 dimerisation and phosphoacceptor" evidence="10">
    <location>
        <begin position="163"/>
        <end position="222"/>
    </location>
</feature>
<evidence type="ECO:0000256" key="7">
    <source>
        <dbReference type="ARBA" id="ARBA00022840"/>
    </source>
</evidence>
<accession>A0ABN0SP33</accession>
<comment type="catalytic activity">
    <reaction evidence="1">
        <text>ATP + protein L-histidine = ADP + protein N-phospho-L-histidine.</text>
        <dbReference type="EC" id="2.7.13.3"/>
    </reaction>
</comment>
<dbReference type="Proteomes" id="UP001498238">
    <property type="component" value="Unassembled WGS sequence"/>
</dbReference>
<keyword evidence="3" id="KW-0597">Phosphoprotein</keyword>
<evidence type="ECO:0000256" key="3">
    <source>
        <dbReference type="ARBA" id="ARBA00022553"/>
    </source>
</evidence>
<dbReference type="SUPFAM" id="SSF55874">
    <property type="entry name" value="ATPase domain of HSP90 chaperone/DNA topoisomerase II/histidine kinase"/>
    <property type="match status" value="1"/>
</dbReference>
<dbReference type="PANTHER" id="PTHR24421:SF10">
    <property type="entry name" value="NITRATE_NITRITE SENSOR PROTEIN NARQ"/>
    <property type="match status" value="1"/>
</dbReference>
<keyword evidence="9" id="KW-0812">Transmembrane</keyword>
<feature type="transmembrane region" description="Helical" evidence="9">
    <location>
        <begin position="28"/>
        <end position="46"/>
    </location>
</feature>
<feature type="transmembrane region" description="Helical" evidence="9">
    <location>
        <begin position="102"/>
        <end position="120"/>
    </location>
</feature>
<evidence type="ECO:0000256" key="5">
    <source>
        <dbReference type="ARBA" id="ARBA00022741"/>
    </source>
</evidence>
<feature type="transmembrane region" description="Helical" evidence="9">
    <location>
        <begin position="53"/>
        <end position="71"/>
    </location>
</feature>
<reference evidence="11 12" key="1">
    <citation type="submission" date="2024-01" db="EMBL/GenBank/DDBJ databases">
        <title>Characterization of antibiotic resistant novel bacterial strains and their environmental applications.</title>
        <authorList>
            <person name="Manzoor S."/>
            <person name="Abbas S."/>
            <person name="Arshad M."/>
            <person name="Ahmed I."/>
        </authorList>
    </citation>
    <scope>NUCLEOTIDE SEQUENCE [LARGE SCALE GENOMIC DNA]</scope>
    <source>
        <strain evidence="11 12">NCCP-602</strain>
    </source>
</reference>
<organism evidence="11 12">
    <name type="scientific">Brevibacterium metallidurans</name>
    <dbReference type="NCBI Taxonomy" id="1482676"/>
    <lineage>
        <taxon>Bacteria</taxon>
        <taxon>Bacillati</taxon>
        <taxon>Actinomycetota</taxon>
        <taxon>Actinomycetes</taxon>
        <taxon>Micrococcales</taxon>
        <taxon>Brevibacteriaceae</taxon>
        <taxon>Brevibacterium</taxon>
    </lineage>
</organism>
<evidence type="ECO:0000313" key="12">
    <source>
        <dbReference type="Proteomes" id="UP001498238"/>
    </source>
</evidence>
<evidence type="ECO:0000256" key="6">
    <source>
        <dbReference type="ARBA" id="ARBA00022777"/>
    </source>
</evidence>
<protein>
    <recommendedName>
        <fullName evidence="2">histidine kinase</fullName>
        <ecNumber evidence="2">2.7.13.3</ecNumber>
    </recommendedName>
</protein>
<dbReference type="InterPro" id="IPR050482">
    <property type="entry name" value="Sensor_HK_TwoCompSys"/>
</dbReference>